<dbReference type="Pfam" id="PF04326">
    <property type="entry name" value="SLFN_AlbA_2"/>
    <property type="match status" value="1"/>
</dbReference>
<protein>
    <submittedName>
        <fullName evidence="2">Predicted transcriptional regulator, contains HTH domain</fullName>
    </submittedName>
</protein>
<dbReference type="AlphaFoldDB" id="A0A172RZ51"/>
<dbReference type="InterPro" id="IPR038475">
    <property type="entry name" value="RecG_C_sf"/>
</dbReference>
<dbReference type="STRING" id="79604.AAY81_07505"/>
<sequence length="499" mass="55086">MTTTHAEDLLYSLVGYPSNTEWLAFVGSEIDVQQIGKDVCAVANSAAFHGRGNGYCVWGVSPNSHKFVGTTFSPTETKSPSGQRIVPWLKANLSEGTRFSFDVLDAWGKRFVVLKVNAAAGHPVRFNGKPYLRHGNKTKKLQVGSPREVELWHRVQGPNRELSVAMEGVSPSQLHELLNLEAYRALMRSGRTNGGLAYVGNLTGEDALLADLEEREIIRAQEGGSYAITVMGALLLATKLSAFDELARRMIRIVRFAGRGAYEIADQEVFDEGYATALPKAEAYIASNTPTGDLAEGGVYLRVGHAYPRRAVRELLVNSVLHQDIQAFTPGPLVSIYDNRIEFSNPGSSLVPPNQMLNARPKTRNVALSTQLRDMGICEEWGVGWDMVVQACEEAHMLPPKTVSTEEGGTVVTLRRCGGYEAMTRSDRESAVYWHACLRYAQGESFSNTTLRERFGLPNEQKNVLAMSRLIRDCQTVGLIKVENEKSGAKFRRYVPAWA</sequence>
<evidence type="ECO:0000313" key="2">
    <source>
        <dbReference type="EMBL" id="SEO74472.1"/>
    </source>
</evidence>
<dbReference type="InterPro" id="IPR007421">
    <property type="entry name" value="Schlafen_AlbA_2_dom"/>
</dbReference>
<name>A0A172RZ51_9ACTN</name>
<feature type="domain" description="Schlafen AlbA-2" evidence="1">
    <location>
        <begin position="28"/>
        <end position="141"/>
    </location>
</feature>
<dbReference type="EMBL" id="FOEC01000005">
    <property type="protein sequence ID" value="SEO74472.1"/>
    <property type="molecule type" value="Genomic_DNA"/>
</dbReference>
<dbReference type="KEGG" id="ddt:AAY81_07505"/>
<gene>
    <name evidence="2" type="ORF">SAMN02910314_01066</name>
</gene>
<evidence type="ECO:0000259" key="1">
    <source>
        <dbReference type="Pfam" id="PF04326"/>
    </source>
</evidence>
<dbReference type="Gene3D" id="3.30.950.30">
    <property type="entry name" value="Schlafen, AAA domain"/>
    <property type="match status" value="1"/>
</dbReference>
<dbReference type="PANTHER" id="PTHR30595">
    <property type="entry name" value="GLPR-RELATED TRANSCRIPTIONAL REPRESSOR"/>
    <property type="match status" value="1"/>
</dbReference>
<dbReference type="Proteomes" id="UP000182975">
    <property type="component" value="Unassembled WGS sequence"/>
</dbReference>
<evidence type="ECO:0000313" key="3">
    <source>
        <dbReference type="Proteomes" id="UP000182975"/>
    </source>
</evidence>
<dbReference type="Gene3D" id="3.30.565.60">
    <property type="match status" value="1"/>
</dbReference>
<accession>A0A172RZ51</accession>
<reference evidence="3" key="1">
    <citation type="submission" date="2016-10" db="EMBL/GenBank/DDBJ databases">
        <authorList>
            <person name="Varghese N."/>
        </authorList>
    </citation>
    <scope>NUCLEOTIDE SEQUENCE [LARGE SCALE GENOMIC DNA]</scope>
    <source>
        <strain evidence="3">DSM 21843</strain>
    </source>
</reference>
<dbReference type="PANTHER" id="PTHR30595:SF6">
    <property type="entry name" value="SCHLAFEN ALBA-2 DOMAIN-CONTAINING PROTEIN"/>
    <property type="match status" value="1"/>
</dbReference>
<proteinExistence type="predicted"/>
<keyword evidence="3" id="KW-1185">Reference proteome</keyword>
<dbReference type="InterPro" id="IPR038461">
    <property type="entry name" value="Schlafen_AlbA_2_dom_sf"/>
</dbReference>
<organism evidence="2 3">
    <name type="scientific">Denitrobacterium detoxificans</name>
    <dbReference type="NCBI Taxonomy" id="79604"/>
    <lineage>
        <taxon>Bacteria</taxon>
        <taxon>Bacillati</taxon>
        <taxon>Actinomycetota</taxon>
        <taxon>Coriobacteriia</taxon>
        <taxon>Eggerthellales</taxon>
        <taxon>Eggerthellaceae</taxon>
        <taxon>Denitrobacterium</taxon>
    </lineage>
</organism>
<dbReference type="Pfam" id="PF13749">
    <property type="entry name" value="HATPase_c_4"/>
    <property type="match status" value="1"/>
</dbReference>
<dbReference type="RefSeq" id="WP_066663400.1">
    <property type="nucleotide sequence ID" value="NZ_CP011402.1"/>
</dbReference>